<dbReference type="InterPro" id="IPR026954">
    <property type="entry name" value="PknH-like_Extracell"/>
</dbReference>
<feature type="compositionally biased region" description="Pro residues" evidence="1">
    <location>
        <begin position="8"/>
        <end position="31"/>
    </location>
</feature>
<dbReference type="Pfam" id="PF13828">
    <property type="entry name" value="DUF4190"/>
    <property type="match status" value="1"/>
</dbReference>
<feature type="compositionally biased region" description="Low complexity" evidence="1">
    <location>
        <begin position="105"/>
        <end position="129"/>
    </location>
</feature>
<keyword evidence="6" id="KW-1185">Reference proteome</keyword>
<feature type="transmembrane region" description="Helical" evidence="2">
    <location>
        <begin position="77"/>
        <end position="100"/>
    </location>
</feature>
<feature type="region of interest" description="Disordered" evidence="1">
    <location>
        <begin position="104"/>
        <end position="137"/>
    </location>
</feature>
<feature type="transmembrane region" description="Helical" evidence="2">
    <location>
        <begin position="39"/>
        <end position="65"/>
    </location>
</feature>
<reference evidence="5 6" key="1">
    <citation type="journal article" date="2019" name="Emerg. Microbes Infect.">
        <title>Comprehensive subspecies identification of 175 nontuberculous mycobacteria species based on 7547 genomic profiles.</title>
        <authorList>
            <person name="Matsumoto Y."/>
            <person name="Kinjo T."/>
            <person name="Motooka D."/>
            <person name="Nabeya D."/>
            <person name="Jung N."/>
            <person name="Uechi K."/>
            <person name="Horii T."/>
            <person name="Iida T."/>
            <person name="Fujita J."/>
            <person name="Nakamura S."/>
        </authorList>
    </citation>
    <scope>NUCLEOTIDE SEQUENCE [LARGE SCALE GENOMIC DNA]</scope>
    <source>
        <strain evidence="5 6">JCM 18113</strain>
    </source>
</reference>
<keyword evidence="2" id="KW-1133">Transmembrane helix</keyword>
<dbReference type="Proteomes" id="UP000465812">
    <property type="component" value="Chromosome"/>
</dbReference>
<gene>
    <name evidence="5" type="ORF">MMAN_26210</name>
</gene>
<keyword evidence="2" id="KW-0472">Membrane</keyword>
<proteinExistence type="predicted"/>
<feature type="domain" description="PknH-like extracellular" evidence="4">
    <location>
        <begin position="135"/>
        <end position="333"/>
    </location>
</feature>
<sequence length="336" mass="34501">MTASWPGPSWPNPFDPSTPPPPPPGQPPPRPPSDEVSTLATLSVVFAFLLAPVGVVLGHFALADIRRRGDRGRNRALVGLTLSYTFTVIAVVALVLWATLGNNQSGPSTANSGTTTAAGGAKPSAAASGPPEPSVTAEGLQSLVLTGEDVGGLIKAPGMYVNKTWTQTHELQPGDSLDPPDCTEAVFNGLTASYRDSGYRAIYGVDLGQHTNGFPHGVSEFVATFDNAAAAKNFVTSAVNQINGCAGKQLTYSHGGVSGIYTIGTPVQTGPVTSVGSTLGIVHDNGRTTDVGSQHTSALRALAAKANVVVDVDVIGRDLGDDATTIVQDILGRIPS</sequence>
<keyword evidence="2" id="KW-0812">Transmembrane</keyword>
<name>A0ABN6A5V6_MYCNT</name>
<evidence type="ECO:0008006" key="7">
    <source>
        <dbReference type="Google" id="ProtNLM"/>
    </source>
</evidence>
<dbReference type="InterPro" id="IPR038232">
    <property type="entry name" value="PknH-like_Extracell_sf"/>
</dbReference>
<feature type="domain" description="DUF4190" evidence="3">
    <location>
        <begin position="41"/>
        <end position="92"/>
    </location>
</feature>
<evidence type="ECO:0000256" key="2">
    <source>
        <dbReference type="SAM" id="Phobius"/>
    </source>
</evidence>
<organism evidence="5 6">
    <name type="scientific">Mycobacterium mantenii</name>
    <dbReference type="NCBI Taxonomy" id="560555"/>
    <lineage>
        <taxon>Bacteria</taxon>
        <taxon>Bacillati</taxon>
        <taxon>Actinomycetota</taxon>
        <taxon>Actinomycetes</taxon>
        <taxon>Mycobacteriales</taxon>
        <taxon>Mycobacteriaceae</taxon>
        <taxon>Mycobacterium</taxon>
        <taxon>Mycobacterium avium complex (MAC)</taxon>
    </lineage>
</organism>
<evidence type="ECO:0000259" key="3">
    <source>
        <dbReference type="Pfam" id="PF13828"/>
    </source>
</evidence>
<evidence type="ECO:0000313" key="6">
    <source>
        <dbReference type="Proteomes" id="UP000465812"/>
    </source>
</evidence>
<evidence type="ECO:0000313" key="5">
    <source>
        <dbReference type="EMBL" id="BBY38487.1"/>
    </source>
</evidence>
<evidence type="ECO:0000256" key="1">
    <source>
        <dbReference type="SAM" id="MobiDB-lite"/>
    </source>
</evidence>
<protein>
    <recommendedName>
        <fullName evidence="7">Nuclease PIN</fullName>
    </recommendedName>
</protein>
<dbReference type="Gene3D" id="3.40.1000.70">
    <property type="entry name" value="PknH-like extracellular domain"/>
    <property type="match status" value="1"/>
</dbReference>
<dbReference type="InterPro" id="IPR025241">
    <property type="entry name" value="DUF4190"/>
</dbReference>
<dbReference type="Pfam" id="PF14032">
    <property type="entry name" value="PknH_C"/>
    <property type="match status" value="1"/>
</dbReference>
<accession>A0ABN6A5V6</accession>
<evidence type="ECO:0000259" key="4">
    <source>
        <dbReference type="Pfam" id="PF14032"/>
    </source>
</evidence>
<dbReference type="RefSeq" id="WP_083099633.1">
    <property type="nucleotide sequence ID" value="NZ_AP022590.1"/>
</dbReference>
<dbReference type="EMBL" id="AP022590">
    <property type="protein sequence ID" value="BBY38487.1"/>
    <property type="molecule type" value="Genomic_DNA"/>
</dbReference>
<feature type="region of interest" description="Disordered" evidence="1">
    <location>
        <begin position="1"/>
        <end position="35"/>
    </location>
</feature>